<dbReference type="Gene3D" id="3.40.50.150">
    <property type="entry name" value="Vaccinia Virus protein VP39"/>
    <property type="match status" value="1"/>
</dbReference>
<dbReference type="CDD" id="cd02440">
    <property type="entry name" value="AdoMet_MTases"/>
    <property type="match status" value="1"/>
</dbReference>
<dbReference type="RefSeq" id="WP_301627516.1">
    <property type="nucleotide sequence ID" value="NZ_BORS01000008.1"/>
</dbReference>
<comment type="caution">
    <text evidence="2">The sequence shown here is derived from an EMBL/GenBank/DDBJ whole genome shotgun (WGS) entry which is preliminary data.</text>
</comment>
<accession>A0A919Y626</accession>
<dbReference type="InterPro" id="IPR029063">
    <property type="entry name" value="SAM-dependent_MTases_sf"/>
</dbReference>
<gene>
    <name evidence="2" type="ORF">J41TS4_25300</name>
</gene>
<feature type="domain" description="Methyltransferase" evidence="1">
    <location>
        <begin position="39"/>
        <end position="128"/>
    </location>
</feature>
<dbReference type="EMBL" id="BORS01000008">
    <property type="protein sequence ID" value="GIO42772.1"/>
    <property type="molecule type" value="Genomic_DNA"/>
</dbReference>
<organism evidence="2 3">
    <name type="scientific">Paenibacillus apis</name>
    <dbReference type="NCBI Taxonomy" id="1792174"/>
    <lineage>
        <taxon>Bacteria</taxon>
        <taxon>Bacillati</taxon>
        <taxon>Bacillota</taxon>
        <taxon>Bacilli</taxon>
        <taxon>Bacillales</taxon>
        <taxon>Paenibacillaceae</taxon>
        <taxon>Paenibacillus</taxon>
    </lineage>
</organism>
<dbReference type="Proteomes" id="UP000678895">
    <property type="component" value="Unassembled WGS sequence"/>
</dbReference>
<dbReference type="SUPFAM" id="SSF53335">
    <property type="entry name" value="S-adenosyl-L-methionine-dependent methyltransferases"/>
    <property type="match status" value="1"/>
</dbReference>
<keyword evidence="3" id="KW-1185">Reference proteome</keyword>
<name>A0A919Y626_9BACL</name>
<dbReference type="AlphaFoldDB" id="A0A919Y626"/>
<dbReference type="InterPro" id="IPR041698">
    <property type="entry name" value="Methyltransf_25"/>
</dbReference>
<reference evidence="2" key="1">
    <citation type="submission" date="2021-03" db="EMBL/GenBank/DDBJ databases">
        <title>Antimicrobial resistance genes in bacteria isolated from Japanese honey, and their potential for conferring macrolide and lincosamide resistance in the American foulbrood pathogen Paenibacillus larvae.</title>
        <authorList>
            <person name="Okamoto M."/>
            <person name="Kumagai M."/>
            <person name="Kanamori H."/>
            <person name="Takamatsu D."/>
        </authorList>
    </citation>
    <scope>NUCLEOTIDE SEQUENCE</scope>
    <source>
        <strain evidence="2">J41TS4</strain>
    </source>
</reference>
<proteinExistence type="predicted"/>
<protein>
    <recommendedName>
        <fullName evidence="1">Methyltransferase domain-containing protein</fullName>
    </recommendedName>
</protein>
<dbReference type="Pfam" id="PF13649">
    <property type="entry name" value="Methyltransf_25"/>
    <property type="match status" value="1"/>
</dbReference>
<sequence>MKEYWNNRFIHEGHIWGRQPSKTVIDAKRIFALNSVKTVLVPGAGYGRNTKILSDTFQVDAIEISSEAVLLGRQWDTGSHFIEGSIFDLSFNNKRYDAIYCYDLIHLFTKSERMRLIKTCIQQLNEGGIYYFTCFSNEDESFGVGKEVEYNTFEYKKGKISHFFDEDDLINHFSETEIKEIGEVEEVFEYSNDVSRTYKLRYIYGRSNSNTSKV</sequence>
<evidence type="ECO:0000313" key="2">
    <source>
        <dbReference type="EMBL" id="GIO42772.1"/>
    </source>
</evidence>
<evidence type="ECO:0000313" key="3">
    <source>
        <dbReference type="Proteomes" id="UP000678895"/>
    </source>
</evidence>
<evidence type="ECO:0000259" key="1">
    <source>
        <dbReference type="Pfam" id="PF13649"/>
    </source>
</evidence>